<evidence type="ECO:0000313" key="2">
    <source>
        <dbReference type="Proteomes" id="UP001150581"/>
    </source>
</evidence>
<name>A0ACC1IBJ7_9FUNG</name>
<organism evidence="1 2">
    <name type="scientific">Kickxella alabastrina</name>
    <dbReference type="NCBI Taxonomy" id="61397"/>
    <lineage>
        <taxon>Eukaryota</taxon>
        <taxon>Fungi</taxon>
        <taxon>Fungi incertae sedis</taxon>
        <taxon>Zoopagomycota</taxon>
        <taxon>Kickxellomycotina</taxon>
        <taxon>Kickxellomycetes</taxon>
        <taxon>Kickxellales</taxon>
        <taxon>Kickxellaceae</taxon>
        <taxon>Kickxella</taxon>
    </lineage>
</organism>
<reference evidence="1" key="1">
    <citation type="submission" date="2022-07" db="EMBL/GenBank/DDBJ databases">
        <title>Phylogenomic reconstructions and comparative analyses of Kickxellomycotina fungi.</title>
        <authorList>
            <person name="Reynolds N.K."/>
            <person name="Stajich J.E."/>
            <person name="Barry K."/>
            <person name="Grigoriev I.V."/>
            <person name="Crous P."/>
            <person name="Smith M.E."/>
        </authorList>
    </citation>
    <scope>NUCLEOTIDE SEQUENCE</scope>
    <source>
        <strain evidence="1">Benny 63K</strain>
    </source>
</reference>
<keyword evidence="2" id="KW-1185">Reference proteome</keyword>
<dbReference type="EMBL" id="JANBPG010001459">
    <property type="protein sequence ID" value="KAJ1889857.1"/>
    <property type="molecule type" value="Genomic_DNA"/>
</dbReference>
<comment type="caution">
    <text evidence="1">The sequence shown here is derived from an EMBL/GenBank/DDBJ whole genome shotgun (WGS) entry which is preliminary data.</text>
</comment>
<protein>
    <submittedName>
        <fullName evidence="1">Uncharacterized protein</fullName>
    </submittedName>
</protein>
<accession>A0ACC1IBJ7</accession>
<sequence>MALKYPAIVSQSDIALVISVSALFNQGLRMKYMNAAKRVLKYLKTTCNMAIHYRWSEHLNLVGYCDDSFGLHIVEAIILSYVCTLARASTHLEFEEVRPGSATTIYGRD</sequence>
<proteinExistence type="predicted"/>
<evidence type="ECO:0000313" key="1">
    <source>
        <dbReference type="EMBL" id="KAJ1889857.1"/>
    </source>
</evidence>
<dbReference type="Proteomes" id="UP001150581">
    <property type="component" value="Unassembled WGS sequence"/>
</dbReference>
<gene>
    <name evidence="1" type="ORF">LPJ66_007805</name>
</gene>